<dbReference type="PANTHER" id="PTHR16301:SF25">
    <property type="entry name" value="PROTEIN IMPACT"/>
    <property type="match status" value="1"/>
</dbReference>
<dbReference type="GO" id="GO:0140469">
    <property type="term" value="P:GCN2-mediated signaling"/>
    <property type="evidence" value="ECO:0007669"/>
    <property type="project" value="TreeGrafter"/>
</dbReference>
<dbReference type="HOGENOM" id="CLU_056239_0_0_1"/>
<dbReference type="AlphaFoldDB" id="K1PM99"/>
<proteinExistence type="inferred from homology"/>
<dbReference type="SUPFAM" id="SSF54211">
    <property type="entry name" value="Ribosomal protein S5 domain 2-like"/>
    <property type="match status" value="1"/>
</dbReference>
<name>K1PM99_MAGGI</name>
<comment type="similarity">
    <text evidence="1">Belongs to the IMPACT family.</text>
</comment>
<dbReference type="Pfam" id="PF01205">
    <property type="entry name" value="Impact_N"/>
    <property type="match status" value="1"/>
</dbReference>
<dbReference type="InterPro" id="IPR023582">
    <property type="entry name" value="Impact"/>
</dbReference>
<reference evidence="3" key="1">
    <citation type="journal article" date="2012" name="Nature">
        <title>The oyster genome reveals stress adaptation and complexity of shell formation.</title>
        <authorList>
            <person name="Zhang G."/>
            <person name="Fang X."/>
            <person name="Guo X."/>
            <person name="Li L."/>
            <person name="Luo R."/>
            <person name="Xu F."/>
            <person name="Yang P."/>
            <person name="Zhang L."/>
            <person name="Wang X."/>
            <person name="Qi H."/>
            <person name="Xiong Z."/>
            <person name="Que H."/>
            <person name="Xie Y."/>
            <person name="Holland P.W."/>
            <person name="Paps J."/>
            <person name="Zhu Y."/>
            <person name="Wu F."/>
            <person name="Chen Y."/>
            <person name="Wang J."/>
            <person name="Peng C."/>
            <person name="Meng J."/>
            <person name="Yang L."/>
            <person name="Liu J."/>
            <person name="Wen B."/>
            <person name="Zhang N."/>
            <person name="Huang Z."/>
            <person name="Zhu Q."/>
            <person name="Feng Y."/>
            <person name="Mount A."/>
            <person name="Hedgecock D."/>
            <person name="Xu Z."/>
            <person name="Liu Y."/>
            <person name="Domazet-Loso T."/>
            <person name="Du Y."/>
            <person name="Sun X."/>
            <person name="Zhang S."/>
            <person name="Liu B."/>
            <person name="Cheng P."/>
            <person name="Jiang X."/>
            <person name="Li J."/>
            <person name="Fan D."/>
            <person name="Wang W."/>
            <person name="Fu W."/>
            <person name="Wang T."/>
            <person name="Wang B."/>
            <person name="Zhang J."/>
            <person name="Peng Z."/>
            <person name="Li Y."/>
            <person name="Li N."/>
            <person name="Wang J."/>
            <person name="Chen M."/>
            <person name="He Y."/>
            <person name="Tan F."/>
            <person name="Song X."/>
            <person name="Zheng Q."/>
            <person name="Huang R."/>
            <person name="Yang H."/>
            <person name="Du X."/>
            <person name="Chen L."/>
            <person name="Yang M."/>
            <person name="Gaffney P.M."/>
            <person name="Wang S."/>
            <person name="Luo L."/>
            <person name="She Z."/>
            <person name="Ming Y."/>
            <person name="Huang W."/>
            <person name="Zhang S."/>
            <person name="Huang B."/>
            <person name="Zhang Y."/>
            <person name="Qu T."/>
            <person name="Ni P."/>
            <person name="Miao G."/>
            <person name="Wang J."/>
            <person name="Wang Q."/>
            <person name="Steinberg C.E."/>
            <person name="Wang H."/>
            <person name="Li N."/>
            <person name="Qian L."/>
            <person name="Zhang G."/>
            <person name="Li Y."/>
            <person name="Yang H."/>
            <person name="Liu X."/>
            <person name="Wang J."/>
            <person name="Yin Y."/>
            <person name="Wang J."/>
        </authorList>
    </citation>
    <scope>NUCLEOTIDE SEQUENCE [LARGE SCALE GENOMIC DNA]</scope>
    <source>
        <strain evidence="3">05x7-T-G4-1.051#20</strain>
    </source>
</reference>
<dbReference type="PANTHER" id="PTHR16301">
    <property type="entry name" value="IMPACT-RELATED"/>
    <property type="match status" value="1"/>
</dbReference>
<protein>
    <submittedName>
        <fullName evidence="3">IMPACT-like protein</fullName>
    </submittedName>
</protein>
<dbReference type="InParanoid" id="K1PM99"/>
<gene>
    <name evidence="3" type="ORF">CGI_10000560</name>
</gene>
<dbReference type="Gene3D" id="3.30.230.30">
    <property type="entry name" value="Impact, N-terminal domain"/>
    <property type="match status" value="1"/>
</dbReference>
<dbReference type="InterPro" id="IPR020568">
    <property type="entry name" value="Ribosomal_Su5_D2-typ_SF"/>
</dbReference>
<sequence length="408" mass="46547">MSTNQQQQRVTKKSEQCSLSSSSQVNKDVNKSIQELQTSINNLKHKLFRYESLVDDVTKIKSIIEDEDSGVVKSLKYVSEQSECNYDEIHSIRSENAQLRGEVDLLRAMIIKMDRKMGHLEHEVTDLRSRSMRDNILIHNFAYTPGENLSESIPQLIHEVLGVHVSFVRIHRNSVKGMMNSRPVSITAKLVDRSKKDEILQAQKAKKLQRVKLPFFITSQDPPVVLEERKRLYAISDSLREQKIKSKVERGRLILPNGEYYRDPVPKIETADALQLTPDAIDALQLPTHSTQPTKLKGSEILATGVKVSSVEEVQDLYRKVCVDPYSAAADHRILVYRFVDSAGKTHESFWDDGEHGAGRRLLQYMKTNQINNVGVVITRWSGPRHLGPDRWRIMEEHLCEVANTLDG</sequence>
<dbReference type="GO" id="GO:0005737">
    <property type="term" value="C:cytoplasm"/>
    <property type="evidence" value="ECO:0007669"/>
    <property type="project" value="TreeGrafter"/>
</dbReference>
<organism evidence="3">
    <name type="scientific">Magallana gigas</name>
    <name type="common">Pacific oyster</name>
    <name type="synonym">Crassostrea gigas</name>
    <dbReference type="NCBI Taxonomy" id="29159"/>
    <lineage>
        <taxon>Eukaryota</taxon>
        <taxon>Metazoa</taxon>
        <taxon>Spiralia</taxon>
        <taxon>Lophotrochozoa</taxon>
        <taxon>Mollusca</taxon>
        <taxon>Bivalvia</taxon>
        <taxon>Autobranchia</taxon>
        <taxon>Pteriomorphia</taxon>
        <taxon>Ostreida</taxon>
        <taxon>Ostreoidea</taxon>
        <taxon>Ostreidae</taxon>
        <taxon>Magallana</taxon>
    </lineage>
</organism>
<dbReference type="InterPro" id="IPR001498">
    <property type="entry name" value="Impact_N"/>
</dbReference>
<evidence type="ECO:0000259" key="2">
    <source>
        <dbReference type="Pfam" id="PF01205"/>
    </source>
</evidence>
<dbReference type="GO" id="GO:0006446">
    <property type="term" value="P:regulation of translational initiation"/>
    <property type="evidence" value="ECO:0007669"/>
    <property type="project" value="TreeGrafter"/>
</dbReference>
<dbReference type="EMBL" id="JH822633">
    <property type="protein sequence ID" value="EKC17565.1"/>
    <property type="molecule type" value="Genomic_DNA"/>
</dbReference>
<evidence type="ECO:0000256" key="1">
    <source>
        <dbReference type="ARBA" id="ARBA00007665"/>
    </source>
</evidence>
<feature type="domain" description="Impact N-terminal" evidence="2">
    <location>
        <begin position="297"/>
        <end position="397"/>
    </location>
</feature>
<evidence type="ECO:0000313" key="3">
    <source>
        <dbReference type="EMBL" id="EKC17565.1"/>
    </source>
</evidence>
<accession>K1PM99</accession>
<dbReference type="InterPro" id="IPR036956">
    <property type="entry name" value="Impact_N_sf"/>
</dbReference>